<protein>
    <submittedName>
        <fullName evidence="1">Uncharacterized protein</fullName>
    </submittedName>
</protein>
<organism evidence="1 2">
    <name type="scientific">Melastoma candidum</name>
    <dbReference type="NCBI Taxonomy" id="119954"/>
    <lineage>
        <taxon>Eukaryota</taxon>
        <taxon>Viridiplantae</taxon>
        <taxon>Streptophyta</taxon>
        <taxon>Embryophyta</taxon>
        <taxon>Tracheophyta</taxon>
        <taxon>Spermatophyta</taxon>
        <taxon>Magnoliopsida</taxon>
        <taxon>eudicotyledons</taxon>
        <taxon>Gunneridae</taxon>
        <taxon>Pentapetalae</taxon>
        <taxon>rosids</taxon>
        <taxon>malvids</taxon>
        <taxon>Myrtales</taxon>
        <taxon>Melastomataceae</taxon>
        <taxon>Melastomatoideae</taxon>
        <taxon>Melastomateae</taxon>
        <taxon>Melastoma</taxon>
    </lineage>
</organism>
<proteinExistence type="predicted"/>
<comment type="caution">
    <text evidence="1">The sequence shown here is derived from an EMBL/GenBank/DDBJ whole genome shotgun (WGS) entry which is preliminary data.</text>
</comment>
<accession>A0ACB9NZR8</accession>
<name>A0ACB9NZR8_9MYRT</name>
<reference evidence="2" key="1">
    <citation type="journal article" date="2023" name="Front. Plant Sci.">
        <title>Chromosomal-level genome assembly of Melastoma candidum provides insights into trichome evolution.</title>
        <authorList>
            <person name="Zhong Y."/>
            <person name="Wu W."/>
            <person name="Sun C."/>
            <person name="Zou P."/>
            <person name="Liu Y."/>
            <person name="Dai S."/>
            <person name="Zhou R."/>
        </authorList>
    </citation>
    <scope>NUCLEOTIDE SEQUENCE [LARGE SCALE GENOMIC DNA]</scope>
</reference>
<keyword evidence="2" id="KW-1185">Reference proteome</keyword>
<evidence type="ECO:0000313" key="2">
    <source>
        <dbReference type="Proteomes" id="UP001057402"/>
    </source>
</evidence>
<dbReference type="EMBL" id="CM042886">
    <property type="protein sequence ID" value="KAI4339740.1"/>
    <property type="molecule type" value="Genomic_DNA"/>
</dbReference>
<sequence length="332" mass="36509">MASNRPTSSSDHATATATLVGKIDFGCVRQQQPRAGLGFRSAAAEFLLAPGRIATGKQLPGTGGLRLRDPVALDEAVPAKENILACPVCYQGLTLIGQPISVSVTFPECWSFVVGTEDIPGNEMHMELIAASGLKEYAESTSMTTEFFRFPLISYVYERGWRQGFSAVIGFPGPEREFEMMKGYLQPVLGGNIVYASCGSGQFTGFLLRAGYFLKSLRWTTQNMLKECYEFIQKEEGCPKEYCFHICVWLVRVDISRLPFATGSIDAVHAGAVIHCWPSPSSGVAENMYQIWGSQIFVPEGELEDPWRLCGLTVVKCVRNRRFVMGAATKPT</sequence>
<dbReference type="Proteomes" id="UP001057402">
    <property type="component" value="Chromosome 7"/>
</dbReference>
<evidence type="ECO:0000313" key="1">
    <source>
        <dbReference type="EMBL" id="KAI4339740.1"/>
    </source>
</evidence>
<gene>
    <name evidence="1" type="ORF">MLD38_024649</name>
</gene>